<dbReference type="SUPFAM" id="SSF53254">
    <property type="entry name" value="Phosphoglycerate mutase-like"/>
    <property type="match status" value="1"/>
</dbReference>
<dbReference type="GO" id="GO:0003824">
    <property type="term" value="F:catalytic activity"/>
    <property type="evidence" value="ECO:0007669"/>
    <property type="project" value="InterPro"/>
</dbReference>
<comment type="caution">
    <text evidence="1">The sequence shown here is derived from an EMBL/GenBank/DDBJ whole genome shotgun (WGS) entry which is preliminary data.</text>
</comment>
<evidence type="ECO:0000313" key="2">
    <source>
        <dbReference type="Proteomes" id="UP000249417"/>
    </source>
</evidence>
<evidence type="ECO:0000313" key="1">
    <source>
        <dbReference type="EMBL" id="PZQ47233.1"/>
    </source>
</evidence>
<dbReference type="InterPro" id="IPR029033">
    <property type="entry name" value="His_PPase_superfam"/>
</dbReference>
<protein>
    <recommendedName>
        <fullName evidence="3">Histidine phosphatase family protein</fullName>
    </recommendedName>
</protein>
<dbReference type="Proteomes" id="UP000249417">
    <property type="component" value="Unassembled WGS sequence"/>
</dbReference>
<gene>
    <name evidence="1" type="ORF">DI551_03645</name>
</gene>
<dbReference type="InterPro" id="IPR001345">
    <property type="entry name" value="PG/BPGM_mutase_AS"/>
</dbReference>
<dbReference type="EMBL" id="QFQB01000015">
    <property type="protein sequence ID" value="PZQ47233.1"/>
    <property type="molecule type" value="Genomic_DNA"/>
</dbReference>
<proteinExistence type="predicted"/>
<dbReference type="CDD" id="cd07067">
    <property type="entry name" value="HP_PGM_like"/>
    <property type="match status" value="1"/>
</dbReference>
<accession>A0A2W5PXN8</accession>
<reference evidence="1 2" key="1">
    <citation type="submission" date="2017-08" db="EMBL/GenBank/DDBJ databases">
        <title>Infants hospitalized years apart are colonized by the same room-sourced microbial strains.</title>
        <authorList>
            <person name="Brooks B."/>
            <person name="Olm M.R."/>
            <person name="Firek B.A."/>
            <person name="Baker R."/>
            <person name="Thomas B.C."/>
            <person name="Morowitz M.J."/>
            <person name="Banfield J.F."/>
        </authorList>
    </citation>
    <scope>NUCLEOTIDE SEQUENCE [LARGE SCALE GENOMIC DNA]</scope>
    <source>
        <strain evidence="1">S2_005_002_R2_29</strain>
    </source>
</reference>
<dbReference type="AlphaFoldDB" id="A0A2W5PXN8"/>
<dbReference type="PROSITE" id="PS00175">
    <property type="entry name" value="PG_MUTASE"/>
    <property type="match status" value="1"/>
</dbReference>
<sequence length="315" mass="35244">MVPPCFSLFSRGQAVILTMVKIITAFAPWINKAITMPYAGVDRISGGWFCKYMFDTDISHLLLVRHGESEGNANPEIYLRKGDSKLGLTERGWHQLKGTGRFLGAYCPEVGMTKWPLIQVSTHQRTLESLTGLLFGMGSVFEGDPKINPQAFLTEKFFGAASALEFIEDEKVPREFRDHILHLSKAVNAHDPFSAKHLFGESTKDTMIAAKLLMDGTISRDIQEGHRKQIIVCHGAVIQAMIMNLLHVLPKDKNKIGNPGNGDVIEIIGSRKNWTCKRIWDGEKGERISEDYKAKIHRFTVADLPPVPDFLKNGI</sequence>
<organism evidence="1 2">
    <name type="scientific">Micavibrio aeruginosavorus</name>
    <dbReference type="NCBI Taxonomy" id="349221"/>
    <lineage>
        <taxon>Bacteria</taxon>
        <taxon>Pseudomonadati</taxon>
        <taxon>Bdellovibrionota</taxon>
        <taxon>Bdellovibrionia</taxon>
        <taxon>Bdellovibrionales</taxon>
        <taxon>Pseudobdellovibrionaceae</taxon>
        <taxon>Micavibrio</taxon>
    </lineage>
</organism>
<evidence type="ECO:0008006" key="3">
    <source>
        <dbReference type="Google" id="ProtNLM"/>
    </source>
</evidence>
<dbReference type="SMART" id="SM00855">
    <property type="entry name" value="PGAM"/>
    <property type="match status" value="1"/>
</dbReference>
<name>A0A2W5PXN8_9BACT</name>
<dbReference type="PANTHER" id="PTHR46192">
    <property type="entry name" value="BROAD-RANGE ACID PHOSPHATASE DET1"/>
    <property type="match status" value="1"/>
</dbReference>
<dbReference type="Pfam" id="PF00300">
    <property type="entry name" value="His_Phos_1"/>
    <property type="match status" value="1"/>
</dbReference>
<dbReference type="Gene3D" id="3.40.50.1240">
    <property type="entry name" value="Phosphoglycerate mutase-like"/>
    <property type="match status" value="1"/>
</dbReference>
<dbReference type="InterPro" id="IPR013078">
    <property type="entry name" value="His_Pase_superF_clade-1"/>
</dbReference>
<dbReference type="InterPro" id="IPR052765">
    <property type="entry name" value="PGM-Related"/>
</dbReference>